<dbReference type="PANTHER" id="PTHR24422:SF19">
    <property type="entry name" value="CHEMOTAXIS PROTEIN METHYLTRANSFERASE"/>
    <property type="match status" value="1"/>
</dbReference>
<feature type="domain" description="CheR-type methyltransferase" evidence="6">
    <location>
        <begin position="19"/>
        <end position="292"/>
    </location>
</feature>
<keyword evidence="2 5" id="KW-0489">Methyltransferase</keyword>
<evidence type="ECO:0000256" key="5">
    <source>
        <dbReference type="PIRNR" id="PIRNR000410"/>
    </source>
</evidence>
<dbReference type="PANTHER" id="PTHR24422">
    <property type="entry name" value="CHEMOTAXIS PROTEIN METHYLTRANSFERASE"/>
    <property type="match status" value="1"/>
</dbReference>
<dbReference type="SUPFAM" id="SSF53335">
    <property type="entry name" value="S-adenosyl-L-methionine-dependent methyltransferases"/>
    <property type="match status" value="1"/>
</dbReference>
<evidence type="ECO:0000313" key="7">
    <source>
        <dbReference type="EMBL" id="MCY0386033.1"/>
    </source>
</evidence>
<comment type="function">
    <text evidence="5">Methylation of the membrane-bound methyl-accepting chemotaxis proteins (MCP) to form gamma-glutamyl methyl ester residues in MCP.</text>
</comment>
<dbReference type="InterPro" id="IPR036804">
    <property type="entry name" value="CheR_N_sf"/>
</dbReference>
<dbReference type="Gene3D" id="3.40.50.150">
    <property type="entry name" value="Vaccinia Virus protein VP39"/>
    <property type="match status" value="1"/>
</dbReference>
<dbReference type="CDD" id="cd02440">
    <property type="entry name" value="AdoMet_MTases"/>
    <property type="match status" value="1"/>
</dbReference>
<dbReference type="InterPro" id="IPR000780">
    <property type="entry name" value="CheR_MeTrfase"/>
</dbReference>
<dbReference type="PIRSF" id="PIRSF000410">
    <property type="entry name" value="CheR"/>
    <property type="match status" value="1"/>
</dbReference>
<dbReference type="InterPro" id="IPR050903">
    <property type="entry name" value="Bact_Chemotaxis_MeTrfase"/>
</dbReference>
<dbReference type="InterPro" id="IPR022641">
    <property type="entry name" value="CheR_N"/>
</dbReference>
<protein>
    <recommendedName>
        <fullName evidence="5">Chemotaxis protein methyltransferase</fullName>
        <ecNumber evidence="5">2.1.1.80</ecNumber>
    </recommendedName>
</protein>
<sequence>MRAPVISSAKGSSSGHDAEAARDFPFTAEDFSRIRTLIYREAGISLSDQKRDMVYNRLARRLRGTGIRTFSEYLDGLERSQDPQEWEAFTNALTTNLTAFFRESHHFPILSQHIAALSQPASVWCCASSTGEEPYSIAMTLAELGAKQSGARVVASDIDTQALAAASEGVYPADGVKNIPNAQLQRFFLRGTGSRAGRVRVNDALRAMVSFEHVNLISPPWPAIQRAAPFDVIFCRNVMIYFDKPTQAKILESFAPLLKPGGLLFAGHSENFSYMTNAFRLRGQTVYERVAEGAGAGKSADRSAASAAGRLVGSLG</sequence>
<evidence type="ECO:0000256" key="1">
    <source>
        <dbReference type="ARBA" id="ARBA00001541"/>
    </source>
</evidence>
<name>A0ABT3ZHN9_9BURK</name>
<keyword evidence="4 5" id="KW-0949">S-adenosyl-L-methionine</keyword>
<dbReference type="InterPro" id="IPR022642">
    <property type="entry name" value="CheR_C"/>
</dbReference>
<keyword evidence="3 5" id="KW-0808">Transferase</keyword>
<dbReference type="EC" id="2.1.1.80" evidence="5"/>
<dbReference type="EMBL" id="JAPMXC010000001">
    <property type="protein sequence ID" value="MCY0386033.1"/>
    <property type="molecule type" value="Genomic_DNA"/>
</dbReference>
<gene>
    <name evidence="7" type="ORF">OVY01_01980</name>
</gene>
<evidence type="ECO:0000256" key="2">
    <source>
        <dbReference type="ARBA" id="ARBA00022603"/>
    </source>
</evidence>
<dbReference type="Pfam" id="PF01739">
    <property type="entry name" value="CheR"/>
    <property type="match status" value="1"/>
</dbReference>
<keyword evidence="8" id="KW-1185">Reference proteome</keyword>
<comment type="caution">
    <text evidence="7">The sequence shown here is derived from an EMBL/GenBank/DDBJ whole genome shotgun (WGS) entry which is preliminary data.</text>
</comment>
<dbReference type="Gene3D" id="1.10.155.10">
    <property type="entry name" value="Chemotaxis receptor methyltransferase CheR, N-terminal domain"/>
    <property type="match status" value="1"/>
</dbReference>
<evidence type="ECO:0000259" key="6">
    <source>
        <dbReference type="PROSITE" id="PS50123"/>
    </source>
</evidence>
<dbReference type="Pfam" id="PF03705">
    <property type="entry name" value="CheR_N"/>
    <property type="match status" value="1"/>
</dbReference>
<dbReference type="RefSeq" id="WP_267845247.1">
    <property type="nucleotide sequence ID" value="NZ_JAPMXC010000001.1"/>
</dbReference>
<dbReference type="InterPro" id="IPR029063">
    <property type="entry name" value="SAM-dependent_MTases_sf"/>
</dbReference>
<dbReference type="SUPFAM" id="SSF47757">
    <property type="entry name" value="Chemotaxis receptor methyltransferase CheR, N-terminal domain"/>
    <property type="match status" value="1"/>
</dbReference>
<evidence type="ECO:0000256" key="4">
    <source>
        <dbReference type="ARBA" id="ARBA00022691"/>
    </source>
</evidence>
<dbReference type="InterPro" id="IPR026024">
    <property type="entry name" value="Chemotaxis_MeTrfase_CheR"/>
</dbReference>
<organism evidence="7 8">
    <name type="scientific">Robbsia betulipollinis</name>
    <dbReference type="NCBI Taxonomy" id="2981849"/>
    <lineage>
        <taxon>Bacteria</taxon>
        <taxon>Pseudomonadati</taxon>
        <taxon>Pseudomonadota</taxon>
        <taxon>Betaproteobacteria</taxon>
        <taxon>Burkholderiales</taxon>
        <taxon>Burkholderiaceae</taxon>
        <taxon>Robbsia</taxon>
    </lineage>
</organism>
<dbReference type="PROSITE" id="PS50123">
    <property type="entry name" value="CHER"/>
    <property type="match status" value="1"/>
</dbReference>
<comment type="catalytic activity">
    <reaction evidence="1 5">
        <text>L-glutamyl-[protein] + S-adenosyl-L-methionine = [protein]-L-glutamate 5-O-methyl ester + S-adenosyl-L-homocysteine</text>
        <dbReference type="Rhea" id="RHEA:24452"/>
        <dbReference type="Rhea" id="RHEA-COMP:10208"/>
        <dbReference type="Rhea" id="RHEA-COMP:10311"/>
        <dbReference type="ChEBI" id="CHEBI:29973"/>
        <dbReference type="ChEBI" id="CHEBI:57856"/>
        <dbReference type="ChEBI" id="CHEBI:59789"/>
        <dbReference type="ChEBI" id="CHEBI:82795"/>
        <dbReference type="EC" id="2.1.1.80"/>
    </reaction>
</comment>
<dbReference type="PRINTS" id="PR00996">
    <property type="entry name" value="CHERMTFRASE"/>
</dbReference>
<dbReference type="SMART" id="SM00138">
    <property type="entry name" value="MeTrc"/>
    <property type="match status" value="1"/>
</dbReference>
<reference evidence="7" key="1">
    <citation type="submission" date="2022-11" db="EMBL/GenBank/DDBJ databases">
        <title>Robbsia betulipollinis sp. nov., isolated from pollen of birch (Betula pendula).</title>
        <authorList>
            <person name="Shi H."/>
            <person name="Ambika Manirajan B."/>
            <person name="Ratering S."/>
            <person name="Geissler-Plaum R."/>
            <person name="Schnell S."/>
        </authorList>
    </citation>
    <scope>NUCLEOTIDE SEQUENCE</scope>
    <source>
        <strain evidence="7">Bb-Pol-6</strain>
    </source>
</reference>
<dbReference type="Proteomes" id="UP001082899">
    <property type="component" value="Unassembled WGS sequence"/>
</dbReference>
<proteinExistence type="predicted"/>
<accession>A0ABT3ZHN9</accession>
<evidence type="ECO:0000313" key="8">
    <source>
        <dbReference type="Proteomes" id="UP001082899"/>
    </source>
</evidence>
<evidence type="ECO:0000256" key="3">
    <source>
        <dbReference type="ARBA" id="ARBA00022679"/>
    </source>
</evidence>